<sequence length="193" mass="21404">MPSPILDGVVPSNVILLPVAFYSHLCGGEFEDTVPAYINYLAELTNSNKLTMNNSVRFDLEALADVMEATVCNHVSVQQFKKDGTPVINTLIDPLAQKFSIAAEEGVKSMAKSYFPIIQAGDWQTFLSLQQEHLQSLFGQFAQAKVGNPSLLVYAAAPSLSKRRTLFNHVLKQKDWLQIKPVVSHVWKPSSQK</sequence>
<dbReference type="AlphaFoldDB" id="A0A0G0BWZ5"/>
<dbReference type="STRING" id="1618478.UR68_C0003G0053"/>
<proteinExistence type="predicted"/>
<dbReference type="Proteomes" id="UP000034457">
    <property type="component" value="Unassembled WGS sequence"/>
</dbReference>
<dbReference type="EMBL" id="LBQC01000003">
    <property type="protein sequence ID" value="KKP73758.1"/>
    <property type="molecule type" value="Genomic_DNA"/>
</dbReference>
<gene>
    <name evidence="1" type="ORF">UR68_C0003G0053</name>
</gene>
<evidence type="ECO:0000313" key="1">
    <source>
        <dbReference type="EMBL" id="KKP73758.1"/>
    </source>
</evidence>
<protein>
    <submittedName>
        <fullName evidence="1">Uncharacterized protein</fullName>
    </submittedName>
</protein>
<evidence type="ECO:0000313" key="2">
    <source>
        <dbReference type="Proteomes" id="UP000034457"/>
    </source>
</evidence>
<reference evidence="1 2" key="1">
    <citation type="journal article" date="2015" name="Nature">
        <title>rRNA introns, odd ribosomes, and small enigmatic genomes across a large radiation of phyla.</title>
        <authorList>
            <person name="Brown C.T."/>
            <person name="Hug L.A."/>
            <person name="Thomas B.C."/>
            <person name="Sharon I."/>
            <person name="Castelle C.J."/>
            <person name="Singh A."/>
            <person name="Wilkins M.J."/>
            <person name="Williams K.H."/>
            <person name="Banfield J.F."/>
        </authorList>
    </citation>
    <scope>NUCLEOTIDE SEQUENCE [LARGE SCALE GENOMIC DNA]</scope>
</reference>
<name>A0A0G0BWZ5_9BACT</name>
<organism evidence="1 2">
    <name type="scientific">Candidatus Roizmanbacteria bacterium GW2011_GWA2_35_19</name>
    <dbReference type="NCBI Taxonomy" id="1618478"/>
    <lineage>
        <taxon>Bacteria</taxon>
        <taxon>Candidatus Roizmaniibacteriota</taxon>
    </lineage>
</organism>
<accession>A0A0G0BWZ5</accession>
<comment type="caution">
    <text evidence="1">The sequence shown here is derived from an EMBL/GenBank/DDBJ whole genome shotgun (WGS) entry which is preliminary data.</text>
</comment>